<dbReference type="PANTHER" id="PTHR14918:SF3">
    <property type="entry name" value="KICSTOR COMPLEX PROTEIN SZT2"/>
    <property type="match status" value="1"/>
</dbReference>
<dbReference type="InterPro" id="IPR033228">
    <property type="entry name" value="SZT2"/>
</dbReference>
<organism evidence="2">
    <name type="scientific">Timema cristinae</name>
    <name type="common">Walking stick</name>
    <dbReference type="NCBI Taxonomy" id="61476"/>
    <lineage>
        <taxon>Eukaryota</taxon>
        <taxon>Metazoa</taxon>
        <taxon>Ecdysozoa</taxon>
        <taxon>Arthropoda</taxon>
        <taxon>Hexapoda</taxon>
        <taxon>Insecta</taxon>
        <taxon>Pterygota</taxon>
        <taxon>Neoptera</taxon>
        <taxon>Polyneoptera</taxon>
        <taxon>Phasmatodea</taxon>
        <taxon>Timematodea</taxon>
        <taxon>Timematoidea</taxon>
        <taxon>Timematidae</taxon>
        <taxon>Timema</taxon>
    </lineage>
</organism>
<dbReference type="GO" id="GO:0005777">
    <property type="term" value="C:peroxisome"/>
    <property type="evidence" value="ECO:0007669"/>
    <property type="project" value="InterPro"/>
</dbReference>
<proteinExistence type="predicted"/>
<feature type="compositionally biased region" description="Polar residues" evidence="1">
    <location>
        <begin position="1656"/>
        <end position="1672"/>
    </location>
</feature>
<accession>A0A7R9D286</accession>
<feature type="region of interest" description="Disordered" evidence="1">
    <location>
        <begin position="1036"/>
        <end position="1074"/>
    </location>
</feature>
<feature type="region of interest" description="Disordered" evidence="1">
    <location>
        <begin position="1322"/>
        <end position="1350"/>
    </location>
</feature>
<evidence type="ECO:0000313" key="2">
    <source>
        <dbReference type="EMBL" id="CAD7405235.1"/>
    </source>
</evidence>
<name>A0A7R9D286_TIMCR</name>
<dbReference type="PANTHER" id="PTHR14918">
    <property type="entry name" value="KICSTOR COMPLEX PROTEIN SZT2"/>
    <property type="match status" value="1"/>
</dbReference>
<gene>
    <name evidence="2" type="ORF">TCEB3V08_LOCUS7895</name>
</gene>
<feature type="region of interest" description="Disordered" evidence="1">
    <location>
        <begin position="1638"/>
        <end position="1672"/>
    </location>
</feature>
<evidence type="ECO:0000256" key="1">
    <source>
        <dbReference type="SAM" id="MobiDB-lite"/>
    </source>
</evidence>
<feature type="region of interest" description="Disordered" evidence="1">
    <location>
        <begin position="921"/>
        <end position="942"/>
    </location>
</feature>
<protein>
    <submittedName>
        <fullName evidence="2">Uncharacterized protein</fullName>
    </submittedName>
</protein>
<dbReference type="EMBL" id="OC319390">
    <property type="protein sequence ID" value="CAD7405235.1"/>
    <property type="molecule type" value="Genomic_DNA"/>
</dbReference>
<feature type="compositionally biased region" description="Basic and acidic residues" evidence="1">
    <location>
        <begin position="1322"/>
        <end position="1334"/>
    </location>
</feature>
<sequence length="1859" mass="209424">MTHKQSTRYSQTIKQVNINWRDVHSFVGNKVVNLHLNCSNVDSPMVQLADAPNKLLIDMLFDNLKKLHDKELNLSPRDCMSFLQSLCNRPRDGASYPLPLPSTLCKSEEGKIWMQNSTTNNSNDSSSPGKCDTSSIPMWRCFLKGISITHVLLTFVPASFSDVMKLMITEDSIRGQCSQAVRLVLPKENDVLETERKQEELFGPEIPILSRSSSGDTSCVKSVVQYHGVIGSGGDSPIQLSHRESSSDTPFRMRASSWDTISKRWVSPEVLGRSLNRIRTGSMDSKMRRKRPLTSPVLQLLKTKSDSLSLGKNINRNLDKGLPIESQHNKIDTRQEAKNLKDNFMTASKVKKRNNQNLGPVTGSVTFPIYVYDCPLALLMEVLVYGDGDFHGGKDLFEDHTFKFENTAEKENKNNSERYFVDSVSPDLKSEATEILIVKQTLQEHCIVLQLAYSKCFVFSLFEALQHDQTIYSRDVHAAVNQCEEALIEIDISEFIKTVCGHLKEFQTKVRIDGLKHASVGSSPFHQVASPLPTTDQPLSEVEQKEAELQEIPAFKRDFESPILGTFHSDRSLLGNISSPSSWDVNTTAGEALSSGLTNLDSDKTENKPSAESLKQVSPLFLHLTCSVHYHKKIGSCSVKLLPTCLGEIWPSFDPADTELDLKELVVTLDIVCITLPQDIEAVVSEKAQEGLRSTSFCSTSSIPQDEDETIFSQQDGYTDSVEQEEVLPEVGDNLQHLPAHQHKAVATCIEEIQWLMKDEISSFLLDIMPIKEDTLKFVADHVCASPGRSSCLLEKVPLQFVFGPDQSMERFTQEFQKLTINHCHLRQEGQFYYLVRDKRSSIRKKPSSLIPPLGIKCMYTHTENQESWKTIRSLGCPFTTASSDENLNADHENLMSEDFPGRHVPERFCVPSHCNLEDSDTDDEAQTCKKQPHKQKPLSSQPVQLIKLSDIQNCGAGSPWHESISLTASPSLSLTAQDNQNRAILDDCSNTLLKRSQSCGVERETTSPTRWYANTWQKRQLSTPCYKSEVSSVVESVHGTEDEPSADQIRPEEKEPIEAASTQEPAVNDVTPRRSTRAMRVIAVTLKKNVQIIQRMSPPQEVGESESYLAVQKSIVVCIKDLCKLVNQTLLLQSLHDSRMCEPLLEPESSEDSWQVVVAMSLDHNYTRLKSVDGAVDGERQATLLEVSNRFPPGWFACSVVWETHFFLHPRLKTGSGKPNFSRGIQALCTVLNRFSVNNRKNMFVYQDNTGHVFYLRLHENVRAHNKLTSYVGRSDNEDNSPGQVSRSSSVASFYARKTPISSNISSTHIIDDVNSQTVDGRPRLRSFGERETVASPAESSTPCVTPQPLGIKPEDTVTLKVHGISEAGPEIKEELVQVLQNRMDDAVLEVLSVMLARNPMCKLTPDDVHFIQKPFHAPDSIIQFSVQSHAVPYLQALVFYLHQNILQFLYIPKYTDARSEYHFQDYSQPEASNKPSQAVMEFRIWKQGRVNIESLTQKLGAAVRHALWDLLMEYRLLTTPIPEIQFFPSSEPTTPNKGKKSINILEVQQTSSTIGIKESHSILLPIGREKTETTLHEVYHTIMQPWLDFGVELAPKSYQKFSPLLSTQSDLIQFVPRQRFLFSIVTNHQTPEDEEIEFKSHLGGSPQKDPIIRHSTSSPGSNTPNKITGSSLQDVFYDNKPGKPMKHFIKTLNMDPVSRNAQQFLRTQQQDRKEEQKKLYVMWQARGATPNIPLAEDIIHLFKQHSRVIHYCLTPLLFLPRWCVQSAATRDHSLIALSDLASSTPLVGSKMVQNHQHLRSPLKSPSIIMAQSSKSPFILDEKWHHMLCANFVQEYKQYLQTLGFIPIHSQPSTPRKG</sequence>
<reference evidence="2" key="1">
    <citation type="submission" date="2020-11" db="EMBL/GenBank/DDBJ databases">
        <authorList>
            <person name="Tran Van P."/>
        </authorList>
    </citation>
    <scope>NUCLEOTIDE SEQUENCE</scope>
</reference>